<accession>A0ABP7WBU7</accession>
<protein>
    <recommendedName>
        <fullName evidence="5">Lipoprotein</fullName>
    </recommendedName>
</protein>
<evidence type="ECO:0000313" key="3">
    <source>
        <dbReference type="EMBL" id="GAA4085623.1"/>
    </source>
</evidence>
<feature type="compositionally biased region" description="Low complexity" evidence="1">
    <location>
        <begin position="29"/>
        <end position="44"/>
    </location>
</feature>
<keyword evidence="4" id="KW-1185">Reference proteome</keyword>
<keyword evidence="2" id="KW-0732">Signal</keyword>
<proteinExistence type="predicted"/>
<organism evidence="3 4">
    <name type="scientific">Mucilaginibacter panaciglaebae</name>
    <dbReference type="NCBI Taxonomy" id="502331"/>
    <lineage>
        <taxon>Bacteria</taxon>
        <taxon>Pseudomonadati</taxon>
        <taxon>Bacteroidota</taxon>
        <taxon>Sphingobacteriia</taxon>
        <taxon>Sphingobacteriales</taxon>
        <taxon>Sphingobacteriaceae</taxon>
        <taxon>Mucilaginibacter</taxon>
    </lineage>
</organism>
<gene>
    <name evidence="3" type="ORF">GCM10022392_03120</name>
</gene>
<evidence type="ECO:0008006" key="5">
    <source>
        <dbReference type="Google" id="ProtNLM"/>
    </source>
</evidence>
<feature type="region of interest" description="Disordered" evidence="1">
    <location>
        <begin position="25"/>
        <end position="82"/>
    </location>
</feature>
<evidence type="ECO:0000256" key="2">
    <source>
        <dbReference type="SAM" id="SignalP"/>
    </source>
</evidence>
<feature type="chain" id="PRO_5045670216" description="Lipoprotein" evidence="2">
    <location>
        <begin position="20"/>
        <end position="82"/>
    </location>
</feature>
<dbReference type="RefSeq" id="WP_345100645.1">
    <property type="nucleotide sequence ID" value="NZ_BAABCV010000001.1"/>
</dbReference>
<feature type="signal peptide" evidence="2">
    <location>
        <begin position="1"/>
        <end position="19"/>
    </location>
</feature>
<comment type="caution">
    <text evidence="3">The sequence shown here is derived from an EMBL/GenBank/DDBJ whole genome shotgun (WGS) entry which is preliminary data.</text>
</comment>
<dbReference type="Proteomes" id="UP001500841">
    <property type="component" value="Unassembled WGS sequence"/>
</dbReference>
<sequence length="82" mass="8719">MKNTVKNGLLALTVAVSFAACKGKGSANVDSVRTDSSTSTTVTDTTRKDTNSMTPDSLKKDTNVHTTTTTTKIRSAESHKKQ</sequence>
<name>A0ABP7WBU7_9SPHI</name>
<evidence type="ECO:0000256" key="1">
    <source>
        <dbReference type="SAM" id="MobiDB-lite"/>
    </source>
</evidence>
<dbReference type="PROSITE" id="PS51257">
    <property type="entry name" value="PROKAR_LIPOPROTEIN"/>
    <property type="match status" value="1"/>
</dbReference>
<reference evidence="4" key="1">
    <citation type="journal article" date="2019" name="Int. J. Syst. Evol. Microbiol.">
        <title>The Global Catalogue of Microorganisms (GCM) 10K type strain sequencing project: providing services to taxonomists for standard genome sequencing and annotation.</title>
        <authorList>
            <consortium name="The Broad Institute Genomics Platform"/>
            <consortium name="The Broad Institute Genome Sequencing Center for Infectious Disease"/>
            <person name="Wu L."/>
            <person name="Ma J."/>
        </authorList>
    </citation>
    <scope>NUCLEOTIDE SEQUENCE [LARGE SCALE GENOMIC DNA]</scope>
    <source>
        <strain evidence="4">JCM 17085</strain>
    </source>
</reference>
<evidence type="ECO:0000313" key="4">
    <source>
        <dbReference type="Proteomes" id="UP001500841"/>
    </source>
</evidence>
<dbReference type="EMBL" id="BAABCV010000001">
    <property type="protein sequence ID" value="GAA4085623.1"/>
    <property type="molecule type" value="Genomic_DNA"/>
</dbReference>